<dbReference type="EMBL" id="MHMW01000016">
    <property type="protein sequence ID" value="OGZ34256.1"/>
    <property type="molecule type" value="Genomic_DNA"/>
</dbReference>
<dbReference type="Gene3D" id="2.160.20.10">
    <property type="entry name" value="Single-stranded right-handed beta-helix, Pectin lyase-like"/>
    <property type="match status" value="1"/>
</dbReference>
<dbReference type="InterPro" id="IPR059226">
    <property type="entry name" value="Choice_anch_Q_dom"/>
</dbReference>
<dbReference type="Proteomes" id="UP000179099">
    <property type="component" value="Unassembled WGS sequence"/>
</dbReference>
<protein>
    <recommendedName>
        <fullName evidence="1">Right handed beta helix domain-containing protein</fullName>
    </recommendedName>
</protein>
<dbReference type="InterPro" id="IPR039448">
    <property type="entry name" value="Beta_helix"/>
</dbReference>
<organism evidence="2 3">
    <name type="scientific">Candidatus Portnoybacteria bacterium RBG_19FT_COMBO_36_7</name>
    <dbReference type="NCBI Taxonomy" id="1801992"/>
    <lineage>
        <taxon>Bacteria</taxon>
        <taxon>Candidatus Portnoyibacteriota</taxon>
    </lineage>
</organism>
<dbReference type="InterPro" id="IPR012334">
    <property type="entry name" value="Pectin_lyas_fold"/>
</dbReference>
<feature type="domain" description="Right handed beta helix" evidence="1">
    <location>
        <begin position="324"/>
        <end position="480"/>
    </location>
</feature>
<reference evidence="2 3" key="1">
    <citation type="journal article" date="2016" name="Nat. Commun.">
        <title>Thousands of microbial genomes shed light on interconnected biogeochemical processes in an aquifer system.</title>
        <authorList>
            <person name="Anantharaman K."/>
            <person name="Brown C.T."/>
            <person name="Hug L.A."/>
            <person name="Sharon I."/>
            <person name="Castelle C.J."/>
            <person name="Probst A.J."/>
            <person name="Thomas B.C."/>
            <person name="Singh A."/>
            <person name="Wilkins M.J."/>
            <person name="Karaoz U."/>
            <person name="Brodie E.L."/>
            <person name="Williams K.H."/>
            <person name="Hubbard S.S."/>
            <person name="Banfield J.F."/>
        </authorList>
    </citation>
    <scope>NUCLEOTIDE SEQUENCE [LARGE SCALE GENOMIC DNA]</scope>
</reference>
<name>A0A1G2F865_9BACT</name>
<evidence type="ECO:0000313" key="3">
    <source>
        <dbReference type="Proteomes" id="UP000179099"/>
    </source>
</evidence>
<gene>
    <name evidence="2" type="ORF">A2Y98_00100</name>
</gene>
<dbReference type="InterPro" id="IPR006626">
    <property type="entry name" value="PbH1"/>
</dbReference>
<sequence length="621" mass="66565">MKKNLIFIAVFLMIFLGILFFAEGSLAATYYIDFDGGSDTANGTSISTPWKHSPGDSAATGVPGAANLTAGNTYCFKGGVIYQGSITIDGDGTSNDNRITLDGECAGWGTGKAETTHSRAFNPSWTNYSGSIYYATLPDNVSAMTPWFENGAMLQVAQDPNPPSVFQWSDINTYTSVPLSSVSKVGTTGYIVDSANLNQSDANYWNGAWVSVWIVPNVILRAAITSFDPNTDKIGFEIGSANFYSDRATKYARLNHISGIDRAGEYAIDLSANRIYLWAYAGGVPANIRYVSTSEGRIFNLAARDYITIQNFTMHSFRYGAVYNSGTAIGFVFSGNTVHDGGETTSQKAVMYVGSLQDAVITGNTFYNARGVRGIAFVGGSNITTSNNTFYAIDGTGVLYMGIAAGLIHGNLVYGLLDTHGNGISIYEYSSNVVVSNNIVRAGSYLGITWQKSTNLTFVNNVIDGEGIGWLTQGGTTTIVGGYFRFIHNSLIGTPYGNTLQGYNTFDTVVVRNNIFSGGDLDTWTGMDHNCWFRNTHTADGDVMEPGGENAAFVNYAGQDYRLKSTTTCKDAGANLSAYITTDIVGVTRPQGSGWDMGAYEYVGVSTDTIPPSPPTNVVVS</sequence>
<evidence type="ECO:0000313" key="2">
    <source>
        <dbReference type="EMBL" id="OGZ34256.1"/>
    </source>
</evidence>
<dbReference type="NCBIfam" id="NF041518">
    <property type="entry name" value="choice_anch_Q"/>
    <property type="match status" value="1"/>
</dbReference>
<evidence type="ECO:0000259" key="1">
    <source>
        <dbReference type="Pfam" id="PF13229"/>
    </source>
</evidence>
<dbReference type="SUPFAM" id="SSF51126">
    <property type="entry name" value="Pectin lyase-like"/>
    <property type="match status" value="1"/>
</dbReference>
<proteinExistence type="predicted"/>
<dbReference type="InterPro" id="IPR011050">
    <property type="entry name" value="Pectin_lyase_fold/virulence"/>
</dbReference>
<accession>A0A1G2F865</accession>
<comment type="caution">
    <text evidence="2">The sequence shown here is derived from an EMBL/GenBank/DDBJ whole genome shotgun (WGS) entry which is preliminary data.</text>
</comment>
<dbReference type="SMART" id="SM00710">
    <property type="entry name" value="PbH1"/>
    <property type="match status" value="7"/>
</dbReference>
<dbReference type="AlphaFoldDB" id="A0A1G2F865"/>
<dbReference type="Pfam" id="PF13229">
    <property type="entry name" value="Beta_helix"/>
    <property type="match status" value="1"/>
</dbReference>